<dbReference type="EMBL" id="AP025285">
    <property type="protein sequence ID" value="BDC90934.1"/>
    <property type="molecule type" value="Genomic_DNA"/>
</dbReference>
<evidence type="ECO:0000313" key="1">
    <source>
        <dbReference type="EMBL" id="BDC90934.1"/>
    </source>
</evidence>
<dbReference type="AlphaFoldDB" id="A0AAU9D7A6"/>
<sequence length="65" mass="7118">MPAGTFWMVRNNFMGESFLRRYKANPICDGGPAPSNTPVIPTGVGFGQWIFCLGMQPNALLNVTK</sequence>
<protein>
    <submittedName>
        <fullName evidence="1">Uncharacterized protein</fullName>
    </submittedName>
</protein>
<keyword evidence="2" id="KW-1185">Reference proteome</keyword>
<dbReference type="KEGG" id="lcal:ATTO_08060"/>
<reference evidence="1" key="1">
    <citation type="submission" date="2021-11" db="EMBL/GenBank/DDBJ databases">
        <title>Complete genome sequence of Atopobiaceae bacterium TOC12.</title>
        <authorList>
            <person name="Morinaga K."/>
            <person name="Kusada H."/>
            <person name="Tamaki H."/>
        </authorList>
    </citation>
    <scope>NUCLEOTIDE SEQUENCE</scope>
    <source>
        <strain evidence="1">TOC12</strain>
    </source>
</reference>
<dbReference type="Proteomes" id="UP001431186">
    <property type="component" value="Chromosome"/>
</dbReference>
<organism evidence="1 2">
    <name type="scientific">Leptogranulimonas caecicola</name>
    <dbReference type="NCBI Taxonomy" id="2894156"/>
    <lineage>
        <taxon>Bacteria</taxon>
        <taxon>Bacillati</taxon>
        <taxon>Actinomycetota</taxon>
        <taxon>Coriobacteriia</taxon>
        <taxon>Coriobacteriales</taxon>
        <taxon>Kribbibacteriaceae</taxon>
        <taxon>Leptogranulimonas</taxon>
    </lineage>
</organism>
<name>A0AAU9D7A6_9ACTN</name>
<proteinExistence type="predicted"/>
<evidence type="ECO:0000313" key="2">
    <source>
        <dbReference type="Proteomes" id="UP001431186"/>
    </source>
</evidence>
<gene>
    <name evidence="1" type="ORF">ATTO_08060</name>
</gene>
<accession>A0AAU9D7A6</accession>